<dbReference type="InterPro" id="IPR015813">
    <property type="entry name" value="Pyrv/PenolPyrv_kinase-like_dom"/>
</dbReference>
<dbReference type="InterPro" id="IPR015795">
    <property type="entry name" value="Pyrv_Knase_C"/>
</dbReference>
<dbReference type="NCBIfam" id="NF004978">
    <property type="entry name" value="PRK06354.1"/>
    <property type="match status" value="1"/>
</dbReference>
<accession>A0A0D8FYA1</accession>
<evidence type="ECO:0000313" key="19">
    <source>
        <dbReference type="Proteomes" id="UP000032336"/>
    </source>
</evidence>
<comment type="cofactor">
    <cofactor evidence="1">
        <name>K(+)</name>
        <dbReference type="ChEBI" id="CHEBI:29103"/>
    </cofactor>
</comment>
<evidence type="ECO:0000256" key="11">
    <source>
        <dbReference type="ARBA" id="ARBA00022842"/>
    </source>
</evidence>
<keyword evidence="19" id="KW-1185">Reference proteome</keyword>
<dbReference type="Gene3D" id="2.40.33.10">
    <property type="entry name" value="PK beta-barrel domain-like"/>
    <property type="match status" value="1"/>
</dbReference>
<organism evidence="18 19">
    <name type="scientific">Ferrimicrobium acidiphilum DSM 19497</name>
    <dbReference type="NCBI Taxonomy" id="1121877"/>
    <lineage>
        <taxon>Bacteria</taxon>
        <taxon>Bacillati</taxon>
        <taxon>Actinomycetota</taxon>
        <taxon>Acidimicrobiia</taxon>
        <taxon>Acidimicrobiales</taxon>
        <taxon>Acidimicrobiaceae</taxon>
        <taxon>Ferrimicrobium</taxon>
    </lineage>
</organism>
<dbReference type="InterPro" id="IPR001697">
    <property type="entry name" value="Pyr_Knase"/>
</dbReference>
<keyword evidence="13 18" id="KW-0670">Pyruvate</keyword>
<protein>
    <recommendedName>
        <fullName evidence="5 14">Pyruvate kinase</fullName>
        <ecNumber evidence="5 14">2.7.1.40</ecNumber>
    </recommendedName>
</protein>
<dbReference type="STRING" id="1121877.FEAC_03310"/>
<dbReference type="GO" id="GO:0004743">
    <property type="term" value="F:pyruvate kinase activity"/>
    <property type="evidence" value="ECO:0007669"/>
    <property type="project" value="UniProtKB-UniRule"/>
</dbReference>
<dbReference type="PATRIC" id="fig|1121877.4.peg.362"/>
<evidence type="ECO:0000256" key="12">
    <source>
        <dbReference type="ARBA" id="ARBA00023152"/>
    </source>
</evidence>
<evidence type="ECO:0000256" key="1">
    <source>
        <dbReference type="ARBA" id="ARBA00001958"/>
    </source>
</evidence>
<evidence type="ECO:0000256" key="6">
    <source>
        <dbReference type="ARBA" id="ARBA00022679"/>
    </source>
</evidence>
<evidence type="ECO:0000313" key="18">
    <source>
        <dbReference type="EMBL" id="KJE77959.1"/>
    </source>
</evidence>
<dbReference type="NCBIfam" id="NF004491">
    <property type="entry name" value="PRK05826.1"/>
    <property type="match status" value="1"/>
</dbReference>
<dbReference type="NCBIfam" id="TIGR01064">
    <property type="entry name" value="pyruv_kin"/>
    <property type="match status" value="1"/>
</dbReference>
<evidence type="ECO:0000256" key="9">
    <source>
        <dbReference type="ARBA" id="ARBA00022777"/>
    </source>
</evidence>
<evidence type="ECO:0000256" key="15">
    <source>
        <dbReference type="RuleBase" id="RU000504"/>
    </source>
</evidence>
<evidence type="ECO:0000256" key="4">
    <source>
        <dbReference type="ARBA" id="ARBA00011881"/>
    </source>
</evidence>
<dbReference type="OrthoDB" id="9812123at2"/>
<reference evidence="18 19" key="1">
    <citation type="submission" date="2015-01" db="EMBL/GenBank/DDBJ databases">
        <title>Draft genome of the acidophilic iron oxidizer Ferrimicrobium acidiphilum strain T23.</title>
        <authorList>
            <person name="Poehlein A."/>
            <person name="Eisen S."/>
            <person name="Schloemann M."/>
            <person name="Johnson B.D."/>
            <person name="Daniel R."/>
            <person name="Muehling M."/>
        </authorList>
    </citation>
    <scope>NUCLEOTIDE SEQUENCE [LARGE SCALE GENOMIC DNA]</scope>
    <source>
        <strain evidence="18 19">T23</strain>
    </source>
</reference>
<keyword evidence="12 15" id="KW-0324">Glycolysis</keyword>
<keyword evidence="7" id="KW-0479">Metal-binding</keyword>
<dbReference type="EC" id="2.7.1.40" evidence="5 14"/>
<keyword evidence="11 15" id="KW-0460">Magnesium</keyword>
<dbReference type="SUPFAM" id="SSF50800">
    <property type="entry name" value="PK beta-barrel domain-like"/>
    <property type="match status" value="1"/>
</dbReference>
<keyword evidence="9 15" id="KW-0418">Kinase</keyword>
<evidence type="ECO:0000256" key="13">
    <source>
        <dbReference type="ARBA" id="ARBA00023317"/>
    </source>
</evidence>
<feature type="domain" description="Pyruvate kinase C-terminal" evidence="17">
    <location>
        <begin position="362"/>
        <end position="474"/>
    </location>
</feature>
<dbReference type="EMBL" id="JXUW01000002">
    <property type="protein sequence ID" value="KJE77959.1"/>
    <property type="molecule type" value="Genomic_DNA"/>
</dbReference>
<evidence type="ECO:0000256" key="3">
    <source>
        <dbReference type="ARBA" id="ARBA00008663"/>
    </source>
</evidence>
<name>A0A0D8FYA1_9ACTN</name>
<comment type="subunit">
    <text evidence="4">Homotetramer.</text>
</comment>
<gene>
    <name evidence="18" type="primary">pyk</name>
    <name evidence="18" type="ORF">FEAC_03310</name>
</gene>
<dbReference type="GO" id="GO:0016301">
    <property type="term" value="F:kinase activity"/>
    <property type="evidence" value="ECO:0007669"/>
    <property type="project" value="UniProtKB-KW"/>
</dbReference>
<dbReference type="GeneID" id="78371673"/>
<evidence type="ECO:0000256" key="2">
    <source>
        <dbReference type="ARBA" id="ARBA00004997"/>
    </source>
</evidence>
<dbReference type="GO" id="GO:0005524">
    <property type="term" value="F:ATP binding"/>
    <property type="evidence" value="ECO:0007669"/>
    <property type="project" value="UniProtKB-KW"/>
</dbReference>
<comment type="pathway">
    <text evidence="2 15">Carbohydrate degradation; glycolysis; pyruvate from D-glyceraldehyde 3-phosphate: step 5/5.</text>
</comment>
<sequence>MNAPRRTKIVCSIGPASQEVDSLVALIEAGMNVARVNMSHGTFAEHSTTIDNVREAARRTGQIIGILGDLCGPKLRITGLPARIHLVKPGDQFMLSEGDPEEDVDAITITPLGVLTEVARGDSIAFADGAVRGLVQERNEHGVSVLVTQGGSLSIRKGVNLPDSHLSIPAMTDKDFHDASFLLEHNVDFLALSFVGSASDLTIAREFMLENAHGPNIPRLVAKIERRDALGRIAEIMDVADAVMVARGDLGVEIPVEEVPIEQKRIIHLANARGKMVITATQMLESMISAPTPTRAEASDVANAILDGTDAIMLSAETAVGSYPVDAVGQMDRIARATEQIVTDQSLTLLTHPVRAIHSTADAIGFAAADLSRNLALKVVIAVTESGHSARTISRYRPNVPVVGATPDEFAARSLTLSYGVIPAVIPRSPSTEVMIQEAIDAAIDLDLCETGDLCALAAGIPFGVRGTTNLVKIQVVGEGFLSIGDRYQTD</sequence>
<dbReference type="eggNOG" id="COG0469">
    <property type="taxonomic scope" value="Bacteria"/>
</dbReference>
<keyword evidence="8" id="KW-0547">Nucleotide-binding</keyword>
<dbReference type="SUPFAM" id="SSF52935">
    <property type="entry name" value="PK C-terminal domain-like"/>
    <property type="match status" value="1"/>
</dbReference>
<dbReference type="Pfam" id="PF00224">
    <property type="entry name" value="PK"/>
    <property type="match status" value="1"/>
</dbReference>
<evidence type="ECO:0000259" key="16">
    <source>
        <dbReference type="Pfam" id="PF00224"/>
    </source>
</evidence>
<dbReference type="RefSeq" id="WP_052565187.1">
    <property type="nucleotide sequence ID" value="NZ_JQKF01000002.1"/>
</dbReference>
<dbReference type="InterPro" id="IPR015806">
    <property type="entry name" value="Pyrv_Knase_insert_dom_sf"/>
</dbReference>
<keyword evidence="10" id="KW-0067">ATP-binding</keyword>
<evidence type="ECO:0000259" key="17">
    <source>
        <dbReference type="Pfam" id="PF02887"/>
    </source>
</evidence>
<dbReference type="PRINTS" id="PR01050">
    <property type="entry name" value="PYRUVTKNASE"/>
</dbReference>
<dbReference type="Pfam" id="PF02887">
    <property type="entry name" value="PK_C"/>
    <property type="match status" value="1"/>
</dbReference>
<evidence type="ECO:0000256" key="8">
    <source>
        <dbReference type="ARBA" id="ARBA00022741"/>
    </source>
</evidence>
<dbReference type="PANTHER" id="PTHR11817">
    <property type="entry name" value="PYRUVATE KINASE"/>
    <property type="match status" value="1"/>
</dbReference>
<evidence type="ECO:0000256" key="10">
    <source>
        <dbReference type="ARBA" id="ARBA00022840"/>
    </source>
</evidence>
<dbReference type="InterPro" id="IPR011037">
    <property type="entry name" value="Pyrv_Knase-like_insert_dom_sf"/>
</dbReference>
<dbReference type="InterPro" id="IPR015793">
    <property type="entry name" value="Pyrv_Knase_brl"/>
</dbReference>
<dbReference type="UniPathway" id="UPA00109">
    <property type="reaction ID" value="UER00188"/>
</dbReference>
<comment type="similarity">
    <text evidence="3 15">Belongs to the pyruvate kinase family.</text>
</comment>
<dbReference type="InterPro" id="IPR040442">
    <property type="entry name" value="Pyrv_kinase-like_dom_sf"/>
</dbReference>
<dbReference type="AlphaFoldDB" id="A0A0D8FYA1"/>
<comment type="caution">
    <text evidence="18">The sequence shown here is derived from an EMBL/GenBank/DDBJ whole genome shotgun (WGS) entry which is preliminary data.</text>
</comment>
<dbReference type="Proteomes" id="UP000032336">
    <property type="component" value="Unassembled WGS sequence"/>
</dbReference>
<evidence type="ECO:0000256" key="14">
    <source>
        <dbReference type="NCBIfam" id="TIGR01064"/>
    </source>
</evidence>
<dbReference type="SUPFAM" id="SSF51621">
    <property type="entry name" value="Phosphoenolpyruvate/pyruvate domain"/>
    <property type="match status" value="1"/>
</dbReference>
<keyword evidence="6 15" id="KW-0808">Transferase</keyword>
<dbReference type="InterPro" id="IPR036918">
    <property type="entry name" value="Pyrv_Knase_C_sf"/>
</dbReference>
<feature type="domain" description="Pyruvate kinase barrel" evidence="16">
    <location>
        <begin position="5"/>
        <end position="328"/>
    </location>
</feature>
<comment type="catalytic activity">
    <reaction evidence="15">
        <text>pyruvate + ATP = phosphoenolpyruvate + ADP + H(+)</text>
        <dbReference type="Rhea" id="RHEA:18157"/>
        <dbReference type="ChEBI" id="CHEBI:15361"/>
        <dbReference type="ChEBI" id="CHEBI:15378"/>
        <dbReference type="ChEBI" id="CHEBI:30616"/>
        <dbReference type="ChEBI" id="CHEBI:58702"/>
        <dbReference type="ChEBI" id="CHEBI:456216"/>
        <dbReference type="EC" id="2.7.1.40"/>
    </reaction>
</comment>
<evidence type="ECO:0000256" key="7">
    <source>
        <dbReference type="ARBA" id="ARBA00022723"/>
    </source>
</evidence>
<dbReference type="Gene3D" id="3.40.1380.20">
    <property type="entry name" value="Pyruvate kinase, C-terminal domain"/>
    <property type="match status" value="1"/>
</dbReference>
<evidence type="ECO:0000256" key="5">
    <source>
        <dbReference type="ARBA" id="ARBA00012142"/>
    </source>
</evidence>
<dbReference type="GO" id="GO:0030955">
    <property type="term" value="F:potassium ion binding"/>
    <property type="evidence" value="ECO:0007669"/>
    <property type="project" value="UniProtKB-UniRule"/>
</dbReference>
<dbReference type="Gene3D" id="3.20.20.60">
    <property type="entry name" value="Phosphoenolpyruvate-binding domains"/>
    <property type="match status" value="1"/>
</dbReference>
<proteinExistence type="inferred from homology"/>
<dbReference type="GO" id="GO:0000287">
    <property type="term" value="F:magnesium ion binding"/>
    <property type="evidence" value="ECO:0007669"/>
    <property type="project" value="UniProtKB-UniRule"/>
</dbReference>